<evidence type="ECO:0000313" key="3">
    <source>
        <dbReference type="Proteomes" id="UP000199152"/>
    </source>
</evidence>
<organism evidence="2 3">
    <name type="scientific">Geodermatophilus ruber</name>
    <dbReference type="NCBI Taxonomy" id="504800"/>
    <lineage>
        <taxon>Bacteria</taxon>
        <taxon>Bacillati</taxon>
        <taxon>Actinomycetota</taxon>
        <taxon>Actinomycetes</taxon>
        <taxon>Geodermatophilales</taxon>
        <taxon>Geodermatophilaceae</taxon>
        <taxon>Geodermatophilus</taxon>
    </lineage>
</organism>
<dbReference type="InterPro" id="IPR041202">
    <property type="entry name" value="BaeRF_family10"/>
</dbReference>
<dbReference type="InterPro" id="IPR042226">
    <property type="entry name" value="eFR1_2_sf"/>
</dbReference>
<proteinExistence type="predicted"/>
<protein>
    <submittedName>
        <fullName evidence="2">Peptide chain release factor subunit 1</fullName>
    </submittedName>
</protein>
<feature type="region of interest" description="Disordered" evidence="1">
    <location>
        <begin position="376"/>
        <end position="404"/>
    </location>
</feature>
<accession>A0A1I4KNV2</accession>
<dbReference type="STRING" id="504800.SAMN04488085_11861"/>
<dbReference type="OrthoDB" id="3804586at2"/>
<dbReference type="Proteomes" id="UP000199152">
    <property type="component" value="Unassembled WGS sequence"/>
</dbReference>
<dbReference type="Pfam" id="PF18854">
    <property type="entry name" value="baeRF_family10"/>
    <property type="match status" value="1"/>
</dbReference>
<evidence type="ECO:0000313" key="2">
    <source>
        <dbReference type="EMBL" id="SFL80450.1"/>
    </source>
</evidence>
<gene>
    <name evidence="2" type="ORF">SAMN04488085_11861</name>
</gene>
<evidence type="ECO:0000256" key="1">
    <source>
        <dbReference type="SAM" id="MobiDB-lite"/>
    </source>
</evidence>
<dbReference type="AlphaFoldDB" id="A0A1I4KNV2"/>
<dbReference type="InParanoid" id="A0A1I4KNV2"/>
<dbReference type="RefSeq" id="WP_091329386.1">
    <property type="nucleotide sequence ID" value="NZ_FOSW01000018.1"/>
</dbReference>
<sequence>MTAAQALNDLIRVGADGRPIVSLYAVVPVDPKDEKGVRSRVNGLLDELDPLTEDESLDREARLSLREDIVRLRRAVLEEHWKPPGMAVFASSARDLFEEVPLSEEPGDRVLVDATPWVRPIATALDKDYRACAVTLDRGRAVFWEYQDDQLAQIEEVDDPVLRNADYTGGRFGGRENATHHKVQELAKKHFRRVADRLEHLFFPELDHEAQYQTVVEGVPVPAGRRFDVLVVAEHGDEVSGFVDELPDRVREKLAGTFTDPSLDDRGALKAQVDTVLDRWEHDRERREVEHVLEIEAMGGWGVTGLHKCLWAASSKGIETLLLRESDQAPGVVCDVCGWLGERGDICPVSGDRLRQAPDIVDQLLQSVLRDSGEVRTVEEGSLPEGRSPAAHLRFPLPPEPTPA</sequence>
<keyword evidence="3" id="KW-1185">Reference proteome</keyword>
<name>A0A1I4KNV2_9ACTN</name>
<dbReference type="EMBL" id="FOSW01000018">
    <property type="protein sequence ID" value="SFL80450.1"/>
    <property type="molecule type" value="Genomic_DNA"/>
</dbReference>
<dbReference type="Gene3D" id="3.30.420.60">
    <property type="entry name" value="eRF1 domain 2"/>
    <property type="match status" value="1"/>
</dbReference>
<reference evidence="3" key="1">
    <citation type="submission" date="2016-10" db="EMBL/GenBank/DDBJ databases">
        <authorList>
            <person name="Varghese N."/>
            <person name="Submissions S."/>
        </authorList>
    </citation>
    <scope>NUCLEOTIDE SEQUENCE [LARGE SCALE GENOMIC DNA]</scope>
    <source>
        <strain evidence="3">DSM 45317</strain>
    </source>
</reference>